<dbReference type="Gene3D" id="1.20.1250.20">
    <property type="entry name" value="MFS general substrate transporter like domains"/>
    <property type="match status" value="1"/>
</dbReference>
<gene>
    <name evidence="9" type="ORF">BT63DRAFT_107009</name>
</gene>
<reference evidence="9" key="1">
    <citation type="journal article" date="2020" name="Stud. Mycol.">
        <title>101 Dothideomycetes genomes: a test case for predicting lifestyles and emergence of pathogens.</title>
        <authorList>
            <person name="Haridas S."/>
            <person name="Albert R."/>
            <person name="Binder M."/>
            <person name="Bloem J."/>
            <person name="Labutti K."/>
            <person name="Salamov A."/>
            <person name="Andreopoulos B."/>
            <person name="Baker S."/>
            <person name="Barry K."/>
            <person name="Bills G."/>
            <person name="Bluhm B."/>
            <person name="Cannon C."/>
            <person name="Castanera R."/>
            <person name="Culley D."/>
            <person name="Daum C."/>
            <person name="Ezra D."/>
            <person name="Gonzalez J."/>
            <person name="Henrissat B."/>
            <person name="Kuo A."/>
            <person name="Liang C."/>
            <person name="Lipzen A."/>
            <person name="Lutzoni F."/>
            <person name="Magnuson J."/>
            <person name="Mondo S."/>
            <person name="Nolan M."/>
            <person name="Ohm R."/>
            <person name="Pangilinan J."/>
            <person name="Park H.-J."/>
            <person name="Ramirez L."/>
            <person name="Alfaro M."/>
            <person name="Sun H."/>
            <person name="Tritt A."/>
            <person name="Yoshinaga Y."/>
            <person name="Zwiers L.-H."/>
            <person name="Turgeon B."/>
            <person name="Goodwin S."/>
            <person name="Spatafora J."/>
            <person name="Crous P."/>
            <person name="Grigoriev I."/>
        </authorList>
    </citation>
    <scope>NUCLEOTIDE SEQUENCE</scope>
    <source>
        <strain evidence="9">CBS 115976</strain>
    </source>
</reference>
<dbReference type="FunFam" id="1.20.1250.20:FF:000082">
    <property type="entry name" value="MFS multidrug transporter, putative"/>
    <property type="match status" value="1"/>
</dbReference>
<feature type="compositionally biased region" description="Basic and acidic residues" evidence="6">
    <location>
        <begin position="37"/>
        <end position="62"/>
    </location>
</feature>
<name>A0A6A6TXC0_9PEZI</name>
<comment type="similarity">
    <text evidence="2">Belongs to the major facilitator superfamily.</text>
</comment>
<dbReference type="PANTHER" id="PTHR23502">
    <property type="entry name" value="MAJOR FACILITATOR SUPERFAMILY"/>
    <property type="match status" value="1"/>
</dbReference>
<dbReference type="PROSITE" id="PS50850">
    <property type="entry name" value="MFS"/>
    <property type="match status" value="1"/>
</dbReference>
<dbReference type="PRINTS" id="PR01036">
    <property type="entry name" value="TCRTETB"/>
</dbReference>
<feature type="transmembrane region" description="Helical" evidence="7">
    <location>
        <begin position="474"/>
        <end position="497"/>
    </location>
</feature>
<accession>A0A6A6TXC0</accession>
<dbReference type="EMBL" id="MU004243">
    <property type="protein sequence ID" value="KAF2664370.1"/>
    <property type="molecule type" value="Genomic_DNA"/>
</dbReference>
<feature type="transmembrane region" description="Helical" evidence="7">
    <location>
        <begin position="244"/>
        <end position="270"/>
    </location>
</feature>
<feature type="transmembrane region" description="Helical" evidence="7">
    <location>
        <begin position="449"/>
        <end position="468"/>
    </location>
</feature>
<feature type="transmembrane region" description="Helical" evidence="7">
    <location>
        <begin position="543"/>
        <end position="564"/>
    </location>
</feature>
<feature type="transmembrane region" description="Helical" evidence="7">
    <location>
        <begin position="406"/>
        <end position="425"/>
    </location>
</feature>
<evidence type="ECO:0000256" key="6">
    <source>
        <dbReference type="SAM" id="MobiDB-lite"/>
    </source>
</evidence>
<dbReference type="GO" id="GO:0005886">
    <property type="term" value="C:plasma membrane"/>
    <property type="evidence" value="ECO:0007669"/>
    <property type="project" value="TreeGrafter"/>
</dbReference>
<dbReference type="CDD" id="cd17323">
    <property type="entry name" value="MFS_Tpo1_MDR_like"/>
    <property type="match status" value="1"/>
</dbReference>
<dbReference type="AlphaFoldDB" id="A0A6A6TXC0"/>
<evidence type="ECO:0000259" key="8">
    <source>
        <dbReference type="PROSITE" id="PS50850"/>
    </source>
</evidence>
<feature type="transmembrane region" description="Helical" evidence="7">
    <location>
        <begin position="186"/>
        <end position="205"/>
    </location>
</feature>
<feature type="compositionally biased region" description="Polar residues" evidence="6">
    <location>
        <begin position="22"/>
        <end position="32"/>
    </location>
</feature>
<evidence type="ECO:0000256" key="3">
    <source>
        <dbReference type="ARBA" id="ARBA00022692"/>
    </source>
</evidence>
<dbReference type="SUPFAM" id="SSF103473">
    <property type="entry name" value="MFS general substrate transporter"/>
    <property type="match status" value="1"/>
</dbReference>
<dbReference type="FunFam" id="1.20.1720.10:FF:000061">
    <property type="entry name" value="Uncharacterized protein"/>
    <property type="match status" value="1"/>
</dbReference>
<feature type="transmembrane region" description="Helical" evidence="7">
    <location>
        <begin position="211"/>
        <end position="232"/>
    </location>
</feature>
<evidence type="ECO:0000256" key="2">
    <source>
        <dbReference type="ARBA" id="ARBA00008335"/>
    </source>
</evidence>
<keyword evidence="5 7" id="KW-0472">Membrane</keyword>
<feature type="transmembrane region" description="Helical" evidence="7">
    <location>
        <begin position="276"/>
        <end position="295"/>
    </location>
</feature>
<dbReference type="Proteomes" id="UP000799302">
    <property type="component" value="Unassembled WGS sequence"/>
</dbReference>
<dbReference type="OrthoDB" id="6770063at2759"/>
<comment type="subcellular location">
    <subcellularLocation>
        <location evidence="1">Membrane</location>
        <topology evidence="1">Multi-pass membrane protein</topology>
    </subcellularLocation>
</comment>
<dbReference type="Pfam" id="PF07690">
    <property type="entry name" value="MFS_1"/>
    <property type="match status" value="1"/>
</dbReference>
<evidence type="ECO:0000256" key="7">
    <source>
        <dbReference type="SAM" id="Phobius"/>
    </source>
</evidence>
<evidence type="ECO:0000313" key="10">
    <source>
        <dbReference type="Proteomes" id="UP000799302"/>
    </source>
</evidence>
<keyword evidence="4 7" id="KW-1133">Transmembrane helix</keyword>
<feature type="domain" description="Major facilitator superfamily (MFS) profile" evidence="8">
    <location>
        <begin position="120"/>
        <end position="569"/>
    </location>
</feature>
<dbReference type="InterPro" id="IPR036259">
    <property type="entry name" value="MFS_trans_sf"/>
</dbReference>
<keyword evidence="3 7" id="KW-0812">Transmembrane</keyword>
<evidence type="ECO:0000256" key="5">
    <source>
        <dbReference type="ARBA" id="ARBA00023136"/>
    </source>
</evidence>
<feature type="transmembrane region" description="Helical" evidence="7">
    <location>
        <begin position="368"/>
        <end position="394"/>
    </location>
</feature>
<dbReference type="PANTHER" id="PTHR23502:SF134">
    <property type="entry name" value="MAJOR FACILITATOR SUPERFAMILY (MFS) PROFILE DOMAIN-CONTAINING PROTEIN-RELATED"/>
    <property type="match status" value="1"/>
</dbReference>
<dbReference type="InterPro" id="IPR011701">
    <property type="entry name" value="MFS"/>
</dbReference>
<feature type="transmembrane region" description="Helical" evidence="7">
    <location>
        <begin position="151"/>
        <end position="174"/>
    </location>
</feature>
<evidence type="ECO:0000256" key="4">
    <source>
        <dbReference type="ARBA" id="ARBA00022989"/>
    </source>
</evidence>
<evidence type="ECO:0000313" key="9">
    <source>
        <dbReference type="EMBL" id="KAF2664370.1"/>
    </source>
</evidence>
<proteinExistence type="inferred from homology"/>
<organism evidence="9 10">
    <name type="scientific">Microthyrium microscopicum</name>
    <dbReference type="NCBI Taxonomy" id="703497"/>
    <lineage>
        <taxon>Eukaryota</taxon>
        <taxon>Fungi</taxon>
        <taxon>Dikarya</taxon>
        <taxon>Ascomycota</taxon>
        <taxon>Pezizomycotina</taxon>
        <taxon>Dothideomycetes</taxon>
        <taxon>Dothideomycetes incertae sedis</taxon>
        <taxon>Microthyriales</taxon>
        <taxon>Microthyriaceae</taxon>
        <taxon>Microthyrium</taxon>
    </lineage>
</organism>
<feature type="transmembrane region" description="Helical" evidence="7">
    <location>
        <begin position="504"/>
        <end position="523"/>
    </location>
</feature>
<keyword evidence="10" id="KW-1185">Reference proteome</keyword>
<feature type="region of interest" description="Disordered" evidence="6">
    <location>
        <begin position="1"/>
        <end position="63"/>
    </location>
</feature>
<protein>
    <submittedName>
        <fullName evidence="9">MFS multidrug transporter-like protein</fullName>
    </submittedName>
</protein>
<dbReference type="GO" id="GO:0022857">
    <property type="term" value="F:transmembrane transporter activity"/>
    <property type="evidence" value="ECO:0007669"/>
    <property type="project" value="InterPro"/>
</dbReference>
<sequence length="582" mass="63498">MADPEVGLAWQDSKIGGETTGKDWSSSTSFPAQSPPEDSRHVSSELEKKSLDEGPRRDKDASSLDDANGIIELYLSFDTDLPAPYIEKLSDHARKNLPPAPSLAKFQSPLQWKSSRKTVILCLGCIGTCLTAFSAGGYSPGALQMEDEWHVSHTAILVGITMFTCGFGIAPMLLAPFSEINGRKPVFLITGILFALCQLFCAITRSYAGMLLARFFLGVGGSTFSTMVGGVVSDIYSARDRNAAMAVFSASAMFGTGLGPLICGFIAQHLSWRWQFYLQFIMDSTLVILIAVLFSETRGSVLLSRKGKALNAWYEKLEAAGCPGVCTPNSSPRRIRWKVASDEERASIVTMLRISISRPFHLLFTEPILFSFSLWVTFSWMVLYLTLAAIPLVYAEVYNFDIQSQGAMFASLCIAAILFTPITILQEKWAYKYNWFHFRQRSAAPEHRLIFSCVQSLLLPIGLFIFGWASRANISPAVGALGLMLATCGIFSIYLATFNYLADVYGVYASSALAAQSFCRNMAGGAIPLFTGAMYHKLGIGPASSVLGAIGLLLGVVPWVLLFWGERIRKRSPFAIGGKTGG</sequence>
<dbReference type="InterPro" id="IPR020846">
    <property type="entry name" value="MFS_dom"/>
</dbReference>
<feature type="transmembrane region" description="Helical" evidence="7">
    <location>
        <begin position="118"/>
        <end position="139"/>
    </location>
</feature>
<evidence type="ECO:0000256" key="1">
    <source>
        <dbReference type="ARBA" id="ARBA00004141"/>
    </source>
</evidence>